<dbReference type="EMBL" id="HBGV01005516">
    <property type="protein sequence ID" value="CAD9479428.1"/>
    <property type="molecule type" value="Transcribed_RNA"/>
</dbReference>
<feature type="region of interest" description="Disordered" evidence="2">
    <location>
        <begin position="885"/>
        <end position="922"/>
    </location>
</feature>
<evidence type="ECO:0000313" key="4">
    <source>
        <dbReference type="EMBL" id="CAD9479428.1"/>
    </source>
</evidence>
<dbReference type="Gene3D" id="2.40.10.10">
    <property type="entry name" value="Trypsin-like serine proteases"/>
    <property type="match status" value="2"/>
</dbReference>
<dbReference type="InterPro" id="IPR009003">
    <property type="entry name" value="Peptidase_S1_PA"/>
</dbReference>
<feature type="region of interest" description="Disordered" evidence="2">
    <location>
        <begin position="819"/>
        <end position="856"/>
    </location>
</feature>
<dbReference type="Gene3D" id="2.60.120.200">
    <property type="match status" value="1"/>
</dbReference>
<dbReference type="GO" id="GO:0006508">
    <property type="term" value="P:proteolysis"/>
    <property type="evidence" value="ECO:0007669"/>
    <property type="project" value="InterPro"/>
</dbReference>
<proteinExistence type="predicted"/>
<feature type="signal peptide" evidence="3">
    <location>
        <begin position="1"/>
        <end position="23"/>
    </location>
</feature>
<feature type="compositionally biased region" description="Polar residues" evidence="2">
    <location>
        <begin position="886"/>
        <end position="921"/>
    </location>
</feature>
<keyword evidence="1" id="KW-0843">Virulence</keyword>
<name>A0A7S2H3M8_9STRA</name>
<gene>
    <name evidence="4" type="ORF">HTAM1171_LOCUS3305</name>
</gene>
<organism evidence="4">
    <name type="scientific">Helicotheca tamesis</name>
    <dbReference type="NCBI Taxonomy" id="374047"/>
    <lineage>
        <taxon>Eukaryota</taxon>
        <taxon>Sar</taxon>
        <taxon>Stramenopiles</taxon>
        <taxon>Ochrophyta</taxon>
        <taxon>Bacillariophyta</taxon>
        <taxon>Mediophyceae</taxon>
        <taxon>Lithodesmiophycidae</taxon>
        <taxon>Lithodesmiales</taxon>
        <taxon>Lithodesmiaceae</taxon>
        <taxon>Helicotheca</taxon>
    </lineage>
</organism>
<evidence type="ECO:0000256" key="2">
    <source>
        <dbReference type="SAM" id="MobiDB-lite"/>
    </source>
</evidence>
<evidence type="ECO:0000256" key="3">
    <source>
        <dbReference type="SAM" id="SignalP"/>
    </source>
</evidence>
<sequence>MEICNRILLQLTIILATTAVTEGQHFDNIFHGSTPIPAGRVHQDALCPQEQLKKFTAPTFDRREMEAEDEINEKAGMPIRFAVVNHVSDPSYSSDEAVWEAVPDGSGTRVWRMLVEASAENQAHHDCLNLNFAFSHYHMPEGAELTIYDSTNPNGVSIGPFTHKDNQDHGELWTPVIPSCNVAIEVDLPPFVSSTDVTLRLYSVNEGYRPFGFHDDTARRLQIERDLNQNHSLPFDQIANRDLAGYCNENIVCKPGWEKEGRSVAAISTGGKLFCTGFMVNNAKQDFRPYFMTAAHCGINNGNSASLVAYWNWKYDTCESNGKPPIRDEFTSGATFVKSYTASDATLVVLNSKPDLSYGVAYAGWDRSGEVVSSAIAIHHPQVDDAMKISFENDPIRTTSYGSTWSSDGTHFRVADWDSGTTEPGSSGSPLFSPEGRVIGQLHGGGAACGNNEPDWYGKFSRSMDQGGFDEWLDPEGTGVTTVDTIIESAGCNADSDCDDGIDCTVDTCNMSTGECSHEPNDSRCNDEKFCNGEETCTATGCQAGSFPCDDGIACTVDTCDEINDTCTNEPNDADCDDDIFCNGIETCSASEGCRSGMDACLDSGFTCEEITETCFEASSCTVLEDFDGRTEGDKTVWSTKDSTCSTGTFEVGTPTKIVTSLLGVTTQVDGDHTTGNGYALYSSPNKDEFENDIDLGTCIATSPSYEVKVKSILSVWYYFGQRDGGDDADDGFMLEVLVKEGSQSEYSILLAKHGDVTINAEWTKAAAIVPARSTIRVRMKATDATDASDLIEAGLDDLSICALESFKSVSPFPTSIPSEFPTTIPSGDPSTVPSVQPSESPSSSPSDIPSVSYEPSILPSKLSSMPSMSTSPSVSVVPSAFPSKLPSNMPSSSPSTLPSAIPSRLSSNLPSRMPSISPSMKPSRVSLECTVVEDFERLPEKDTPWDTTESSCSTGHFEVGTPEETIQNNVVLQVGGDHTTATEGVAGTGHALFSSPNGSRAGKGDIDRGSCIALSPKYRVDVDSTLTIWYFFGQRDGDDDADDGFKLEVVFYENDVEIKRETLASHGDETISAKWTMATTTIPANSDIRVRMEATDGKRRTDIIEAGADDLSICPLP</sequence>
<dbReference type="Pfam" id="PF13365">
    <property type="entry name" value="Trypsin_2"/>
    <property type="match status" value="1"/>
</dbReference>
<dbReference type="GO" id="GO:0004252">
    <property type="term" value="F:serine-type endopeptidase activity"/>
    <property type="evidence" value="ECO:0007669"/>
    <property type="project" value="InterPro"/>
</dbReference>
<evidence type="ECO:0008006" key="5">
    <source>
        <dbReference type="Google" id="ProtNLM"/>
    </source>
</evidence>
<dbReference type="PANTHER" id="PTHR36234">
    <property type="entry name" value="LYSYL ENDOPEPTIDASE"/>
    <property type="match status" value="1"/>
</dbReference>
<dbReference type="PROSITE" id="PS00134">
    <property type="entry name" value="TRYPSIN_HIS"/>
    <property type="match status" value="1"/>
</dbReference>
<dbReference type="SUPFAM" id="SSF50494">
    <property type="entry name" value="Trypsin-like serine proteases"/>
    <property type="match status" value="1"/>
</dbReference>
<dbReference type="AlphaFoldDB" id="A0A7S2H3M8"/>
<feature type="chain" id="PRO_5031325984" description="Serine protease" evidence="3">
    <location>
        <begin position="24"/>
        <end position="1118"/>
    </location>
</feature>
<reference evidence="4" key="1">
    <citation type="submission" date="2021-01" db="EMBL/GenBank/DDBJ databases">
        <authorList>
            <person name="Corre E."/>
            <person name="Pelletier E."/>
            <person name="Niang G."/>
            <person name="Scheremetjew M."/>
            <person name="Finn R."/>
            <person name="Kale V."/>
            <person name="Holt S."/>
            <person name="Cochrane G."/>
            <person name="Meng A."/>
            <person name="Brown T."/>
            <person name="Cohen L."/>
        </authorList>
    </citation>
    <scope>NUCLEOTIDE SEQUENCE</scope>
    <source>
        <strain evidence="4">CCMP826</strain>
    </source>
</reference>
<protein>
    <recommendedName>
        <fullName evidence="5">Serine protease</fullName>
    </recommendedName>
</protein>
<keyword evidence="3" id="KW-0732">Signal</keyword>
<dbReference type="InterPro" id="IPR018114">
    <property type="entry name" value="TRYPSIN_HIS"/>
</dbReference>
<dbReference type="InterPro" id="IPR043504">
    <property type="entry name" value="Peptidase_S1_PA_chymotrypsin"/>
</dbReference>
<feature type="compositionally biased region" description="Low complexity" evidence="2">
    <location>
        <begin position="830"/>
        <end position="856"/>
    </location>
</feature>
<evidence type="ECO:0000256" key="1">
    <source>
        <dbReference type="ARBA" id="ARBA00023026"/>
    </source>
</evidence>
<dbReference type="PANTHER" id="PTHR36234:SF5">
    <property type="entry name" value="LYSYL ENDOPEPTIDASE"/>
    <property type="match status" value="1"/>
</dbReference>
<accession>A0A7S2H3M8</accession>